<dbReference type="Proteomes" id="UP000054995">
    <property type="component" value="Unassembled WGS sequence"/>
</dbReference>
<gene>
    <name evidence="1" type="ORF">T4D_14426</name>
</gene>
<name>A0A0V1FGW4_TRIPS</name>
<dbReference type="AlphaFoldDB" id="A0A0V1FGW4"/>
<sequence>MPSLVVEVVAMNRKIQISISPAIVTVKAKHTVASILYKQLIHVRYLKNDKFTYLFQYAIR</sequence>
<organism evidence="1 2">
    <name type="scientific">Trichinella pseudospiralis</name>
    <name type="common">Parasitic roundworm</name>
    <dbReference type="NCBI Taxonomy" id="6337"/>
    <lineage>
        <taxon>Eukaryota</taxon>
        <taxon>Metazoa</taxon>
        <taxon>Ecdysozoa</taxon>
        <taxon>Nematoda</taxon>
        <taxon>Enoplea</taxon>
        <taxon>Dorylaimia</taxon>
        <taxon>Trichinellida</taxon>
        <taxon>Trichinellidae</taxon>
        <taxon>Trichinella</taxon>
    </lineage>
</organism>
<reference evidence="1 2" key="1">
    <citation type="submission" date="2015-01" db="EMBL/GenBank/DDBJ databases">
        <title>Evolution of Trichinella species and genotypes.</title>
        <authorList>
            <person name="Korhonen P.K."/>
            <person name="Edoardo P."/>
            <person name="Giuseppe L.R."/>
            <person name="Gasser R.B."/>
        </authorList>
    </citation>
    <scope>NUCLEOTIDE SEQUENCE [LARGE SCALE GENOMIC DNA]</scope>
    <source>
        <strain evidence="1">ISS470</strain>
    </source>
</reference>
<protein>
    <submittedName>
        <fullName evidence="1">Uncharacterized protein</fullName>
    </submittedName>
</protein>
<comment type="caution">
    <text evidence="1">The sequence shown here is derived from an EMBL/GenBank/DDBJ whole genome shotgun (WGS) entry which is preliminary data.</text>
</comment>
<evidence type="ECO:0000313" key="1">
    <source>
        <dbReference type="EMBL" id="KRY85293.1"/>
    </source>
</evidence>
<proteinExistence type="predicted"/>
<evidence type="ECO:0000313" key="2">
    <source>
        <dbReference type="Proteomes" id="UP000054995"/>
    </source>
</evidence>
<accession>A0A0V1FGW4</accession>
<dbReference type="EMBL" id="JYDT01000093">
    <property type="protein sequence ID" value="KRY85293.1"/>
    <property type="molecule type" value="Genomic_DNA"/>
</dbReference>
<keyword evidence="2" id="KW-1185">Reference proteome</keyword>